<dbReference type="Gene3D" id="1.20.910.10">
    <property type="entry name" value="Heme oxygenase-like"/>
    <property type="match status" value="1"/>
</dbReference>
<proteinExistence type="inferred from homology"/>
<dbReference type="PANTHER" id="PTHR10720:SF0">
    <property type="entry name" value="HEME OXYGENASE"/>
    <property type="match status" value="1"/>
</dbReference>
<dbReference type="GO" id="GO:0006788">
    <property type="term" value="P:heme oxidation"/>
    <property type="evidence" value="ECO:0007669"/>
    <property type="project" value="UniProtKB-UniRule"/>
</dbReference>
<dbReference type="CDD" id="cd19165">
    <property type="entry name" value="HemeO"/>
    <property type="match status" value="1"/>
</dbReference>
<gene>
    <name evidence="9" type="primary">106088798</name>
</gene>
<reference evidence="9" key="1">
    <citation type="submission" date="2020-05" db="UniProtKB">
        <authorList>
            <consortium name="EnsemblMetazoa"/>
        </authorList>
    </citation>
    <scope>IDENTIFICATION</scope>
    <source>
        <strain evidence="9">USDA</strain>
    </source>
</reference>
<keyword evidence="3 4" id="KW-0408">Iron</keyword>
<evidence type="ECO:0000256" key="4">
    <source>
        <dbReference type="PIRNR" id="PIRNR000343"/>
    </source>
</evidence>
<feature type="binding site" description="axial binding residue" evidence="6">
    <location>
        <position position="30"/>
    </location>
    <ligand>
        <name>heme b</name>
        <dbReference type="ChEBI" id="CHEBI:60344"/>
    </ligand>
    <ligandPart>
        <name>Fe</name>
        <dbReference type="ChEBI" id="CHEBI:18248"/>
    </ligandPart>
</feature>
<dbReference type="Proteomes" id="UP000095300">
    <property type="component" value="Unassembled WGS sequence"/>
</dbReference>
<feature type="binding site" evidence="5">
    <location>
        <position position="23"/>
    </location>
    <ligand>
        <name>heme b</name>
        <dbReference type="ChEBI" id="CHEBI:60344"/>
    </ligand>
</feature>
<evidence type="ECO:0000256" key="2">
    <source>
        <dbReference type="ARBA" id="ARBA00022723"/>
    </source>
</evidence>
<accession>A0A1I8NXT2</accession>
<organism evidence="9 10">
    <name type="scientific">Stomoxys calcitrans</name>
    <name type="common">Stable fly</name>
    <name type="synonym">Conops calcitrans</name>
    <dbReference type="NCBI Taxonomy" id="35570"/>
    <lineage>
        <taxon>Eukaryota</taxon>
        <taxon>Metazoa</taxon>
        <taxon>Ecdysozoa</taxon>
        <taxon>Arthropoda</taxon>
        <taxon>Hexapoda</taxon>
        <taxon>Insecta</taxon>
        <taxon>Pterygota</taxon>
        <taxon>Neoptera</taxon>
        <taxon>Endopterygota</taxon>
        <taxon>Diptera</taxon>
        <taxon>Brachycera</taxon>
        <taxon>Muscomorpha</taxon>
        <taxon>Muscoidea</taxon>
        <taxon>Muscidae</taxon>
        <taxon>Stomoxys</taxon>
    </lineage>
</organism>
<keyword evidence="8" id="KW-0812">Transmembrane</keyword>
<keyword evidence="2 4" id="KW-0479">Metal-binding</keyword>
<dbReference type="PANTHER" id="PTHR10720">
    <property type="entry name" value="HEME OXYGENASE"/>
    <property type="match status" value="1"/>
</dbReference>
<name>A0A1I8NXT2_STOCA</name>
<dbReference type="Pfam" id="PF01126">
    <property type="entry name" value="Heme_oxygenase"/>
    <property type="match status" value="1"/>
</dbReference>
<evidence type="ECO:0000256" key="8">
    <source>
        <dbReference type="SAM" id="Phobius"/>
    </source>
</evidence>
<protein>
    <recommendedName>
        <fullName evidence="4">Heme oxygenase</fullName>
        <ecNumber evidence="4">1.14.14.18</ecNumber>
    </recommendedName>
</protein>
<feature type="region of interest" description="Disordered" evidence="7">
    <location>
        <begin position="158"/>
        <end position="181"/>
    </location>
</feature>
<dbReference type="EnsemblMetazoa" id="SCAU003015-RA">
    <property type="protein sequence ID" value="SCAU003015-PA"/>
    <property type="gene ID" value="SCAU003015"/>
</dbReference>
<evidence type="ECO:0000256" key="1">
    <source>
        <dbReference type="ARBA" id="ARBA00022617"/>
    </source>
</evidence>
<dbReference type="EC" id="1.14.14.18" evidence="4"/>
<dbReference type="VEuPathDB" id="VectorBase:SCAU003015"/>
<evidence type="ECO:0000256" key="6">
    <source>
        <dbReference type="PIRSR" id="PIRSR000343-2"/>
    </source>
</evidence>
<dbReference type="AlphaFoldDB" id="A0A1I8NXT2"/>
<feature type="binding site" evidence="5">
    <location>
        <position position="129"/>
    </location>
    <ligand>
        <name>heme b</name>
        <dbReference type="ChEBI" id="CHEBI:60344"/>
    </ligand>
</feature>
<evidence type="ECO:0000256" key="5">
    <source>
        <dbReference type="PIRSR" id="PIRSR000343-1"/>
    </source>
</evidence>
<evidence type="ECO:0000313" key="9">
    <source>
        <dbReference type="EnsemblMetazoa" id="SCAU003015-PA"/>
    </source>
</evidence>
<feature type="binding site" evidence="5">
    <location>
        <position position="211"/>
    </location>
    <ligand>
        <name>heme b</name>
        <dbReference type="ChEBI" id="CHEBI:60344"/>
    </ligand>
</feature>
<dbReference type="OrthoDB" id="652091at2759"/>
<keyword evidence="10" id="KW-1185">Reference proteome</keyword>
<comment type="catalytic activity">
    <reaction evidence="4">
        <text>heme b + 3 reduced [NADPH--hemoprotein reductase] + 3 O2 = biliverdin IXalpha + CO + Fe(2+) + 3 oxidized [NADPH--hemoprotein reductase] + 3 H2O + H(+)</text>
        <dbReference type="Rhea" id="RHEA:21764"/>
        <dbReference type="Rhea" id="RHEA-COMP:11964"/>
        <dbReference type="Rhea" id="RHEA-COMP:11965"/>
        <dbReference type="ChEBI" id="CHEBI:15377"/>
        <dbReference type="ChEBI" id="CHEBI:15378"/>
        <dbReference type="ChEBI" id="CHEBI:15379"/>
        <dbReference type="ChEBI" id="CHEBI:17245"/>
        <dbReference type="ChEBI" id="CHEBI:29033"/>
        <dbReference type="ChEBI" id="CHEBI:57618"/>
        <dbReference type="ChEBI" id="CHEBI:57991"/>
        <dbReference type="ChEBI" id="CHEBI:58210"/>
        <dbReference type="ChEBI" id="CHEBI:60344"/>
        <dbReference type="EC" id="1.14.14.18"/>
    </reaction>
</comment>
<evidence type="ECO:0000256" key="7">
    <source>
        <dbReference type="SAM" id="MobiDB-lite"/>
    </source>
</evidence>
<evidence type="ECO:0000256" key="3">
    <source>
        <dbReference type="ARBA" id="ARBA00023004"/>
    </source>
</evidence>
<keyword evidence="1 4" id="KW-0349">Heme</keyword>
<dbReference type="InterPro" id="IPR016053">
    <property type="entry name" value="Haem_Oase-like"/>
</dbReference>
<dbReference type="KEGG" id="scac:106088798"/>
<sequence length="277" mass="32200">MTSQTASDDNVTEQDMTFTKELRAATKEVHKISDVLVNAKFAFALSDDAVWYDGLLSFYEIYKFLERNLPQELLPKELHRTQSFEKDFDFFYGENWRDTYEIRPAVRKYLDHLEEVNKKDKLLLFAYAYQMYMALMSGGQLLQKKRMIARKLWPGSNGVTEEEEKQPLSEEPSNPDDLTTRPMPIQVSICPEGCSATYFTEKITVLKGKLRKVLNDNYGKFDEQMKAAFIEESKNVFLFNSDVVRSIKGVNRANIRKLAIVVVFFVSIYFAIKLARR</sequence>
<dbReference type="GO" id="GO:0046872">
    <property type="term" value="F:metal ion binding"/>
    <property type="evidence" value="ECO:0007669"/>
    <property type="project" value="UniProtKB-UniRule"/>
</dbReference>
<dbReference type="InterPro" id="IPR016084">
    <property type="entry name" value="Haem_Oase-like_multi-hlx"/>
</dbReference>
<dbReference type="InterPro" id="IPR002051">
    <property type="entry name" value="Haem_Oase"/>
</dbReference>
<dbReference type="SUPFAM" id="SSF48613">
    <property type="entry name" value="Heme oxygenase-like"/>
    <property type="match status" value="1"/>
</dbReference>
<dbReference type="STRING" id="35570.A0A1I8NXT2"/>
<comment type="similarity">
    <text evidence="4">Belongs to the heme oxygenase family.</text>
</comment>
<dbReference type="PIRSF" id="PIRSF000343">
    <property type="entry name" value="Haem_Oase"/>
    <property type="match status" value="1"/>
</dbReference>
<dbReference type="GO" id="GO:0004392">
    <property type="term" value="F:heme oxygenase (decyclizing) activity"/>
    <property type="evidence" value="ECO:0007669"/>
    <property type="project" value="UniProtKB-UniRule"/>
</dbReference>
<keyword evidence="8" id="KW-1133">Transmembrane helix</keyword>
<keyword evidence="8" id="KW-0472">Membrane</keyword>
<evidence type="ECO:0000313" key="10">
    <source>
        <dbReference type="Proteomes" id="UP000095300"/>
    </source>
</evidence>
<feature type="transmembrane region" description="Helical" evidence="8">
    <location>
        <begin position="255"/>
        <end position="272"/>
    </location>
</feature>